<keyword evidence="2" id="KW-0808">Transferase</keyword>
<feature type="signal peptide" evidence="1">
    <location>
        <begin position="1"/>
        <end position="15"/>
    </location>
</feature>
<keyword evidence="3" id="KW-1185">Reference proteome</keyword>
<dbReference type="AlphaFoldDB" id="A0A9N7NJN1"/>
<gene>
    <name evidence="2" type="ORF">SHERM_25644</name>
</gene>
<dbReference type="PANTHER" id="PTHR33116:SF86">
    <property type="entry name" value="REVERSE TRANSCRIPTASE DOMAIN-CONTAINING PROTEIN"/>
    <property type="match status" value="1"/>
</dbReference>
<comment type="caution">
    <text evidence="2">The sequence shown here is derived from an EMBL/GenBank/DDBJ whole genome shotgun (WGS) entry which is preliminary data.</text>
</comment>
<evidence type="ECO:0000313" key="3">
    <source>
        <dbReference type="Proteomes" id="UP001153555"/>
    </source>
</evidence>
<dbReference type="PANTHER" id="PTHR33116">
    <property type="entry name" value="REVERSE TRANSCRIPTASE ZINC-BINDING DOMAIN-CONTAINING PROTEIN-RELATED-RELATED"/>
    <property type="match status" value="1"/>
</dbReference>
<feature type="chain" id="PRO_5040137595" evidence="1">
    <location>
        <begin position="16"/>
        <end position="135"/>
    </location>
</feature>
<dbReference type="EMBL" id="CACSLK010027813">
    <property type="protein sequence ID" value="CAA0830184.1"/>
    <property type="molecule type" value="Genomic_DNA"/>
</dbReference>
<name>A0A9N7NJN1_STRHE</name>
<reference evidence="2" key="1">
    <citation type="submission" date="2019-12" db="EMBL/GenBank/DDBJ databases">
        <authorList>
            <person name="Scholes J."/>
        </authorList>
    </citation>
    <scope>NUCLEOTIDE SEQUENCE</scope>
</reference>
<feature type="non-terminal residue" evidence="2">
    <location>
        <position position="1"/>
    </location>
</feature>
<feature type="non-terminal residue" evidence="2">
    <location>
        <position position="135"/>
    </location>
</feature>
<evidence type="ECO:0000256" key="1">
    <source>
        <dbReference type="SAM" id="SignalP"/>
    </source>
</evidence>
<organism evidence="2 3">
    <name type="scientific">Striga hermonthica</name>
    <name type="common">Purple witchweed</name>
    <name type="synonym">Buchnera hermonthica</name>
    <dbReference type="NCBI Taxonomy" id="68872"/>
    <lineage>
        <taxon>Eukaryota</taxon>
        <taxon>Viridiplantae</taxon>
        <taxon>Streptophyta</taxon>
        <taxon>Embryophyta</taxon>
        <taxon>Tracheophyta</taxon>
        <taxon>Spermatophyta</taxon>
        <taxon>Magnoliopsida</taxon>
        <taxon>eudicotyledons</taxon>
        <taxon>Gunneridae</taxon>
        <taxon>Pentapetalae</taxon>
        <taxon>asterids</taxon>
        <taxon>lamiids</taxon>
        <taxon>Lamiales</taxon>
        <taxon>Orobanchaceae</taxon>
        <taxon>Buchnereae</taxon>
        <taxon>Striga</taxon>
    </lineage>
</organism>
<sequence length="135" mass="15466">FLIFFLLTMLSFLSSRFVPCSIPLHILNRCCSVLGQAINLHKSNIFFSANIPEPLKVDIFHIFQGIVLARSSRYLGLPLGIGRNKKQTFDFVRECVKSKIFSWKHKFFSEAGKEILIKTTLSALPVYVMLVFRLP</sequence>
<keyword evidence="1" id="KW-0732">Signal</keyword>
<keyword evidence="2" id="KW-0695">RNA-directed DNA polymerase</keyword>
<dbReference type="OrthoDB" id="1936608at2759"/>
<dbReference type="GO" id="GO:0003964">
    <property type="term" value="F:RNA-directed DNA polymerase activity"/>
    <property type="evidence" value="ECO:0007669"/>
    <property type="project" value="UniProtKB-KW"/>
</dbReference>
<protein>
    <submittedName>
        <fullName evidence="2">RNA-directed DNA polymerase (Reverse transcriptase)-related family protein</fullName>
    </submittedName>
</protein>
<accession>A0A9N7NJN1</accession>
<dbReference type="Proteomes" id="UP001153555">
    <property type="component" value="Unassembled WGS sequence"/>
</dbReference>
<proteinExistence type="predicted"/>
<keyword evidence="2" id="KW-0548">Nucleotidyltransferase</keyword>
<evidence type="ECO:0000313" key="2">
    <source>
        <dbReference type="EMBL" id="CAA0830184.1"/>
    </source>
</evidence>